<dbReference type="SUPFAM" id="SSF46689">
    <property type="entry name" value="Homeodomain-like"/>
    <property type="match status" value="1"/>
</dbReference>
<evidence type="ECO:0000256" key="2">
    <source>
        <dbReference type="ARBA" id="ARBA00023125"/>
    </source>
</evidence>
<evidence type="ECO:0000259" key="5">
    <source>
        <dbReference type="PROSITE" id="PS50977"/>
    </source>
</evidence>
<gene>
    <name evidence="6" type="ORF">GCM10023169_27530</name>
</gene>
<dbReference type="PRINTS" id="PR00455">
    <property type="entry name" value="HTHTETR"/>
</dbReference>
<protein>
    <submittedName>
        <fullName evidence="6">TetR/AcrR family transcriptional regulator</fullName>
    </submittedName>
</protein>
<keyword evidence="3" id="KW-0804">Transcription</keyword>
<keyword evidence="2 4" id="KW-0238">DNA-binding</keyword>
<accession>A0ABP8LDV6</accession>
<feature type="domain" description="HTH tetR-type" evidence="5">
    <location>
        <begin position="44"/>
        <end position="104"/>
    </location>
</feature>
<feature type="DNA-binding region" description="H-T-H motif" evidence="4">
    <location>
        <begin position="67"/>
        <end position="86"/>
    </location>
</feature>
<dbReference type="Pfam" id="PF00440">
    <property type="entry name" value="TetR_N"/>
    <property type="match status" value="1"/>
</dbReference>
<dbReference type="InterPro" id="IPR023772">
    <property type="entry name" value="DNA-bd_HTH_TetR-type_CS"/>
</dbReference>
<organism evidence="6 7">
    <name type="scientific">Georgenia halophila</name>
    <dbReference type="NCBI Taxonomy" id="620889"/>
    <lineage>
        <taxon>Bacteria</taxon>
        <taxon>Bacillati</taxon>
        <taxon>Actinomycetota</taxon>
        <taxon>Actinomycetes</taxon>
        <taxon>Micrococcales</taxon>
        <taxon>Bogoriellaceae</taxon>
        <taxon>Georgenia</taxon>
    </lineage>
</organism>
<dbReference type="PANTHER" id="PTHR30055:SF234">
    <property type="entry name" value="HTH-TYPE TRANSCRIPTIONAL REGULATOR BETI"/>
    <property type="match status" value="1"/>
</dbReference>
<evidence type="ECO:0000313" key="7">
    <source>
        <dbReference type="Proteomes" id="UP001500622"/>
    </source>
</evidence>
<dbReference type="InterPro" id="IPR050109">
    <property type="entry name" value="HTH-type_TetR-like_transc_reg"/>
</dbReference>
<dbReference type="SUPFAM" id="SSF48498">
    <property type="entry name" value="Tetracyclin repressor-like, C-terminal domain"/>
    <property type="match status" value="1"/>
</dbReference>
<dbReference type="Gene3D" id="1.10.357.10">
    <property type="entry name" value="Tetracycline Repressor, domain 2"/>
    <property type="match status" value="1"/>
</dbReference>
<dbReference type="PANTHER" id="PTHR30055">
    <property type="entry name" value="HTH-TYPE TRANSCRIPTIONAL REGULATOR RUTR"/>
    <property type="match status" value="1"/>
</dbReference>
<dbReference type="InterPro" id="IPR001647">
    <property type="entry name" value="HTH_TetR"/>
</dbReference>
<evidence type="ECO:0000256" key="4">
    <source>
        <dbReference type="PROSITE-ProRule" id="PRU00335"/>
    </source>
</evidence>
<evidence type="ECO:0000256" key="1">
    <source>
        <dbReference type="ARBA" id="ARBA00023015"/>
    </source>
</evidence>
<dbReference type="Proteomes" id="UP001500622">
    <property type="component" value="Unassembled WGS sequence"/>
</dbReference>
<evidence type="ECO:0000256" key="3">
    <source>
        <dbReference type="ARBA" id="ARBA00023163"/>
    </source>
</evidence>
<dbReference type="InterPro" id="IPR009057">
    <property type="entry name" value="Homeodomain-like_sf"/>
</dbReference>
<proteinExistence type="predicted"/>
<name>A0ABP8LDV6_9MICO</name>
<keyword evidence="7" id="KW-1185">Reference proteome</keyword>
<evidence type="ECO:0000313" key="6">
    <source>
        <dbReference type="EMBL" id="GAA4427480.1"/>
    </source>
</evidence>
<dbReference type="EMBL" id="BAABGN010000011">
    <property type="protein sequence ID" value="GAA4427480.1"/>
    <property type="molecule type" value="Genomic_DNA"/>
</dbReference>
<comment type="caution">
    <text evidence="6">The sequence shown here is derived from an EMBL/GenBank/DDBJ whole genome shotgun (WGS) entry which is preliminary data.</text>
</comment>
<dbReference type="PROSITE" id="PS50977">
    <property type="entry name" value="HTH_TETR_2"/>
    <property type="match status" value="1"/>
</dbReference>
<sequence>MGSSAHELSLRAVGFHDGSVTLVSKWHDSSMPKILGSSLAEHRERTRDALFAALSSLMSERGFDAISLADIAARAGIGRTAVYNHFPDKETLLLAFIEHETAAYLAGLQDSLAQVSAPVEQLRVYVRQQLSLAPSYHFAPGPDLRQVVSHEGLRNLRAHVAEVESLLRDILTRAIEAGDIPEQDLDAVVPLVHSCLSGRPAPLEEPERSAFAETTEAFVLRAVGASAAVEPAPVA</sequence>
<dbReference type="PROSITE" id="PS01081">
    <property type="entry name" value="HTH_TETR_1"/>
    <property type="match status" value="1"/>
</dbReference>
<dbReference type="InterPro" id="IPR036271">
    <property type="entry name" value="Tet_transcr_reg_TetR-rel_C_sf"/>
</dbReference>
<reference evidence="7" key="1">
    <citation type="journal article" date="2019" name="Int. J. Syst. Evol. Microbiol.">
        <title>The Global Catalogue of Microorganisms (GCM) 10K type strain sequencing project: providing services to taxonomists for standard genome sequencing and annotation.</title>
        <authorList>
            <consortium name="The Broad Institute Genomics Platform"/>
            <consortium name="The Broad Institute Genome Sequencing Center for Infectious Disease"/>
            <person name="Wu L."/>
            <person name="Ma J."/>
        </authorList>
    </citation>
    <scope>NUCLEOTIDE SEQUENCE [LARGE SCALE GENOMIC DNA]</scope>
    <source>
        <strain evidence="7">JCM 17810</strain>
    </source>
</reference>
<keyword evidence="1" id="KW-0805">Transcription regulation</keyword>